<dbReference type="EMBL" id="JAPQKT010000002">
    <property type="protein sequence ID" value="KAJ5240525.1"/>
    <property type="molecule type" value="Genomic_DNA"/>
</dbReference>
<reference evidence="1" key="1">
    <citation type="submission" date="2022-11" db="EMBL/GenBank/DDBJ databases">
        <authorList>
            <person name="Petersen C."/>
        </authorList>
    </citation>
    <scope>NUCLEOTIDE SEQUENCE</scope>
    <source>
        <strain evidence="1">IBT 23319</strain>
    </source>
</reference>
<dbReference type="PANTHER" id="PTHR42039">
    <property type="entry name" value="PUTATIVE (AFU_ORTHOLOGUE AFUA_3G02940)-RELATED"/>
    <property type="match status" value="1"/>
</dbReference>
<dbReference type="AlphaFoldDB" id="A0A9W9PA17"/>
<organism evidence="1 2">
    <name type="scientific">Penicillium citrinum</name>
    <dbReference type="NCBI Taxonomy" id="5077"/>
    <lineage>
        <taxon>Eukaryota</taxon>
        <taxon>Fungi</taxon>
        <taxon>Dikarya</taxon>
        <taxon>Ascomycota</taxon>
        <taxon>Pezizomycotina</taxon>
        <taxon>Eurotiomycetes</taxon>
        <taxon>Eurotiomycetidae</taxon>
        <taxon>Eurotiales</taxon>
        <taxon>Aspergillaceae</taxon>
        <taxon>Penicillium</taxon>
    </lineage>
</organism>
<sequence>MNHVPRRVYSSLGFGGRTEPTGYGISYKGNVGYPYGSNIIEVSRSDSSNYKYLAEFKATTSEVWTVIIWNKFSPDGYLGGWFAYGCVNFTLDSGQTQHVAFDENSQGGWAAAPGYTIPTNDAGGYASTWGEFDFGSKINSGWSGFDVSAIAAQAGKIGMQICDAITGACSSITPMPPK</sequence>
<dbReference type="Pfam" id="PF25312">
    <property type="entry name" value="Allergen_Asp_f_4"/>
    <property type="match status" value="1"/>
</dbReference>
<dbReference type="GO" id="GO:0019863">
    <property type="term" value="F:IgE binding"/>
    <property type="evidence" value="ECO:0007669"/>
    <property type="project" value="InterPro"/>
</dbReference>
<dbReference type="OrthoDB" id="118256at2759"/>
<protein>
    <submittedName>
        <fullName evidence="1">Uncharacterized protein</fullName>
    </submittedName>
</protein>
<dbReference type="InterPro" id="IPR038903">
    <property type="entry name" value="Allergen_Asp_f_4"/>
</dbReference>
<comment type="caution">
    <text evidence="1">The sequence shown here is derived from an EMBL/GenBank/DDBJ whole genome shotgun (WGS) entry which is preliminary data.</text>
</comment>
<gene>
    <name evidence="1" type="ORF">N7469_002116</name>
</gene>
<evidence type="ECO:0000313" key="1">
    <source>
        <dbReference type="EMBL" id="KAJ5240525.1"/>
    </source>
</evidence>
<dbReference type="Proteomes" id="UP001147733">
    <property type="component" value="Unassembled WGS sequence"/>
</dbReference>
<reference evidence="1" key="2">
    <citation type="journal article" date="2023" name="IMA Fungus">
        <title>Comparative genomic study of the Penicillium genus elucidates a diverse pangenome and 15 lateral gene transfer events.</title>
        <authorList>
            <person name="Petersen C."/>
            <person name="Sorensen T."/>
            <person name="Nielsen M.R."/>
            <person name="Sondergaard T.E."/>
            <person name="Sorensen J.L."/>
            <person name="Fitzpatrick D.A."/>
            <person name="Frisvad J.C."/>
            <person name="Nielsen K.L."/>
        </authorList>
    </citation>
    <scope>NUCLEOTIDE SEQUENCE</scope>
    <source>
        <strain evidence="1">IBT 23319</strain>
    </source>
</reference>
<name>A0A9W9PA17_PENCI</name>
<keyword evidence="2" id="KW-1185">Reference proteome</keyword>
<dbReference type="RefSeq" id="XP_056503530.1">
    <property type="nucleotide sequence ID" value="XM_056641036.1"/>
</dbReference>
<dbReference type="GO" id="GO:0005576">
    <property type="term" value="C:extracellular region"/>
    <property type="evidence" value="ECO:0007669"/>
    <property type="project" value="InterPro"/>
</dbReference>
<accession>A0A9W9PA17</accession>
<dbReference type="GeneID" id="81380203"/>
<evidence type="ECO:0000313" key="2">
    <source>
        <dbReference type="Proteomes" id="UP001147733"/>
    </source>
</evidence>
<dbReference type="PANTHER" id="PTHR42039:SF1">
    <property type="entry name" value="PUTATIVE (AFU_ORTHOLOGUE AFUA_3G02940)-RELATED"/>
    <property type="match status" value="1"/>
</dbReference>
<proteinExistence type="predicted"/>